<proteinExistence type="predicted"/>
<evidence type="ECO:0000313" key="2">
    <source>
        <dbReference type="EMBL" id="VDD91558.1"/>
    </source>
</evidence>
<reference evidence="2 3" key="2">
    <citation type="submission" date="2018-10" db="EMBL/GenBank/DDBJ databases">
        <authorList>
            <consortium name="Pathogen Informatics"/>
        </authorList>
    </citation>
    <scope>NUCLEOTIDE SEQUENCE [LARGE SCALE GENOMIC DNA]</scope>
</reference>
<dbReference type="Proteomes" id="UP000274131">
    <property type="component" value="Unassembled WGS sequence"/>
</dbReference>
<protein>
    <submittedName>
        <fullName evidence="2 4">Uncharacterized protein</fullName>
    </submittedName>
</protein>
<gene>
    <name evidence="2" type="ORF">EVEC_LOCUS6309</name>
</gene>
<dbReference type="WBParaSite" id="EVEC_0000676101-mRNA-1">
    <property type="protein sequence ID" value="EVEC_0000676101-mRNA-1"/>
    <property type="gene ID" value="EVEC_0000676101"/>
</dbReference>
<dbReference type="AlphaFoldDB" id="A0A0N4V8P7"/>
<keyword evidence="3" id="KW-1185">Reference proteome</keyword>
<evidence type="ECO:0000256" key="1">
    <source>
        <dbReference type="SAM" id="MobiDB-lite"/>
    </source>
</evidence>
<feature type="compositionally biased region" description="Basic and acidic residues" evidence="1">
    <location>
        <begin position="24"/>
        <end position="34"/>
    </location>
</feature>
<dbReference type="STRING" id="51028.A0A0N4V8P7"/>
<dbReference type="EMBL" id="UXUI01008462">
    <property type="protein sequence ID" value="VDD91558.1"/>
    <property type="molecule type" value="Genomic_DNA"/>
</dbReference>
<organism evidence="4">
    <name type="scientific">Enterobius vermicularis</name>
    <name type="common">Human pinworm</name>
    <dbReference type="NCBI Taxonomy" id="51028"/>
    <lineage>
        <taxon>Eukaryota</taxon>
        <taxon>Metazoa</taxon>
        <taxon>Ecdysozoa</taxon>
        <taxon>Nematoda</taxon>
        <taxon>Chromadorea</taxon>
        <taxon>Rhabditida</taxon>
        <taxon>Spirurina</taxon>
        <taxon>Oxyuridomorpha</taxon>
        <taxon>Oxyuroidea</taxon>
        <taxon>Oxyuridae</taxon>
        <taxon>Enterobius</taxon>
    </lineage>
</organism>
<feature type="region of interest" description="Disordered" evidence="1">
    <location>
        <begin position="1"/>
        <end position="34"/>
    </location>
</feature>
<reference evidence="4" key="1">
    <citation type="submission" date="2017-02" db="UniProtKB">
        <authorList>
            <consortium name="WormBaseParasite"/>
        </authorList>
    </citation>
    <scope>IDENTIFICATION</scope>
</reference>
<feature type="compositionally biased region" description="Polar residues" evidence="1">
    <location>
        <begin position="1"/>
        <end position="12"/>
    </location>
</feature>
<evidence type="ECO:0000313" key="3">
    <source>
        <dbReference type="Proteomes" id="UP000274131"/>
    </source>
</evidence>
<accession>A0A0N4V8P7</accession>
<name>A0A0N4V8P7_ENTVE</name>
<sequence length="802" mass="92557">MSETQKASSTMDSKLARRSNRKINSHESDEERENYNEACEYYSGKQVKNKHFGENRDEGLSRRRLTSVSVHSVTESDVKKGFRIACLICQRKIVCPNSRSSSFLAYYICDECIENEKEHTRILEAALKENKEKLRSVSVGCASISPSRCDCKNCVRRLEAYFNIVRVMEKERLREVELLRSYWNDLKKNIRLMFRNGLTTDMCSLKGKKYDVERLRRHVEVLVLFTVLVFNLDEDVFTGFQKILHLCSGPLTEKDAPQLYRRLESIGYEHVMNLKSDDLWQILVAPQVVPALIKVRNLFGFIDNVELYEFISGKRHLSESGANNEEMELERAKLFIASLLKSFMRHQETVQNMSSLLAPLDEKYFKQFGISWKVVNHRIFDRVIYQDELLINYLPKMEKVLNIGTAYRCDLIVPEESNEESINRAKAEAARTDIPPVALELARRFRFLHKLMMTSREIFKKVDASLVLLVEQQDILHQGEGKLTLSVFSEKLSRQAKQELFEESIGFYEAQRKMRRNSASYKKNFYKWHPDFCFSGAIEGPFFDEIDNSDSDSDGANLTRRIYELIEEGPPASVCVGDFIAMKNTVFNFIVKPFRLSRALKLAASCLRPMWSSEGEPLMQKDVPGFYARQAVECMEFFTCILANHNGEVVPCIKCRECSIRHCSCEDCRITHILTCGILEQDPDLSRNYIWVSGFSLVLIFGFNIARKRLSESSITDELSTSGKGRKRRASSEKFEYFEAQEASQAQAAKALISFHDTYDRRDTAWGDWQVPYHYYRNFEGIGGCLNEKSRTGCSGPHGKRS</sequence>
<evidence type="ECO:0000313" key="4">
    <source>
        <dbReference type="WBParaSite" id="EVEC_0000676101-mRNA-1"/>
    </source>
</evidence>
<dbReference type="OrthoDB" id="10044608at2759"/>